<protein>
    <recommendedName>
        <fullName evidence="5">Ricin B lectin domain-containing protein</fullName>
    </recommendedName>
</protein>
<accession>A0A284QS72</accession>
<keyword evidence="2" id="KW-0732">Signal</keyword>
<feature type="region of interest" description="Disordered" evidence="1">
    <location>
        <begin position="79"/>
        <end position="118"/>
    </location>
</feature>
<feature type="chain" id="PRO_5012628428" description="Ricin B lectin domain-containing protein" evidence="2">
    <location>
        <begin position="18"/>
        <end position="206"/>
    </location>
</feature>
<dbReference type="OMA" id="MTLAACD"/>
<keyword evidence="4" id="KW-1185">Reference proteome</keyword>
<sequence>MSSPMIFFLFALSFTAATVSPLAARSGYPPVTPTVPVSPVTTSCPPTVPVPRVPQIVLPQSWFPHSRLTSKAAATPTSQALLSRAAHSPDQPSPSSAIPSALVLRPPSSSSSRPGSLSTVENNNFALEVKGGAPLIGSNPYVLVIVFYIFLTYPHMQDPELGKIASGCRISSDTNKQCVTSKTNPMTLAACDGSGDQLFDITAVAV</sequence>
<feature type="compositionally biased region" description="Low complexity" evidence="1">
    <location>
        <begin position="99"/>
        <end position="118"/>
    </location>
</feature>
<evidence type="ECO:0000313" key="4">
    <source>
        <dbReference type="Proteomes" id="UP000219338"/>
    </source>
</evidence>
<evidence type="ECO:0000256" key="2">
    <source>
        <dbReference type="SAM" id="SignalP"/>
    </source>
</evidence>
<name>A0A284QS72_ARMOS</name>
<reference evidence="4" key="1">
    <citation type="journal article" date="2017" name="Nat. Ecol. Evol.">
        <title>Genome expansion and lineage-specific genetic innovations in the forest pathogenic fungi Armillaria.</title>
        <authorList>
            <person name="Sipos G."/>
            <person name="Prasanna A.N."/>
            <person name="Walter M.C."/>
            <person name="O'Connor E."/>
            <person name="Balint B."/>
            <person name="Krizsan K."/>
            <person name="Kiss B."/>
            <person name="Hess J."/>
            <person name="Varga T."/>
            <person name="Slot J."/>
            <person name="Riley R."/>
            <person name="Boka B."/>
            <person name="Rigling D."/>
            <person name="Barry K."/>
            <person name="Lee J."/>
            <person name="Mihaltcheva S."/>
            <person name="LaButti K."/>
            <person name="Lipzen A."/>
            <person name="Waldron R."/>
            <person name="Moloney N.M."/>
            <person name="Sperisen C."/>
            <person name="Kredics L."/>
            <person name="Vagvoelgyi C."/>
            <person name="Patrignani A."/>
            <person name="Fitzpatrick D."/>
            <person name="Nagy I."/>
            <person name="Doyle S."/>
            <person name="Anderson J.B."/>
            <person name="Grigoriev I.V."/>
            <person name="Gueldener U."/>
            <person name="Muensterkoetter M."/>
            <person name="Nagy L.G."/>
        </authorList>
    </citation>
    <scope>NUCLEOTIDE SEQUENCE [LARGE SCALE GENOMIC DNA]</scope>
    <source>
        <strain evidence="4">C18/9</strain>
    </source>
</reference>
<organism evidence="3 4">
    <name type="scientific">Armillaria ostoyae</name>
    <name type="common">Armillaria root rot fungus</name>
    <dbReference type="NCBI Taxonomy" id="47428"/>
    <lineage>
        <taxon>Eukaryota</taxon>
        <taxon>Fungi</taxon>
        <taxon>Dikarya</taxon>
        <taxon>Basidiomycota</taxon>
        <taxon>Agaricomycotina</taxon>
        <taxon>Agaricomycetes</taxon>
        <taxon>Agaricomycetidae</taxon>
        <taxon>Agaricales</taxon>
        <taxon>Marasmiineae</taxon>
        <taxon>Physalacriaceae</taxon>
        <taxon>Armillaria</taxon>
    </lineage>
</organism>
<dbReference type="OrthoDB" id="2920504at2759"/>
<gene>
    <name evidence="3" type="ORF">ARMOST_02613</name>
</gene>
<proteinExistence type="predicted"/>
<feature type="signal peptide" evidence="2">
    <location>
        <begin position="1"/>
        <end position="17"/>
    </location>
</feature>
<evidence type="ECO:0008006" key="5">
    <source>
        <dbReference type="Google" id="ProtNLM"/>
    </source>
</evidence>
<dbReference type="AlphaFoldDB" id="A0A284QS72"/>
<evidence type="ECO:0000313" key="3">
    <source>
        <dbReference type="EMBL" id="SJK99320.1"/>
    </source>
</evidence>
<evidence type="ECO:0000256" key="1">
    <source>
        <dbReference type="SAM" id="MobiDB-lite"/>
    </source>
</evidence>
<dbReference type="EMBL" id="FUEG01000002">
    <property type="protein sequence ID" value="SJK99320.1"/>
    <property type="molecule type" value="Genomic_DNA"/>
</dbReference>
<dbReference type="Proteomes" id="UP000219338">
    <property type="component" value="Unassembled WGS sequence"/>
</dbReference>